<dbReference type="Proteomes" id="UP000694843">
    <property type="component" value="Unplaced"/>
</dbReference>
<evidence type="ECO:0000313" key="3">
    <source>
        <dbReference type="RefSeq" id="XP_018027269.1"/>
    </source>
</evidence>
<dbReference type="KEGG" id="hazt:108682586"/>
<sequence length="131" mass="14701">MAIPIQYRKAIVRTGVIGFGTYLLYKLIMPSDEYLKKFHQDADEKNIGSGPTRLGRVVQLSQQGYSYEAITKIISAEQKERYKALYAKEAEERKRALEREKLSVAAEAKSLQGVVRSTVDTITRSGSSPTN</sequence>
<dbReference type="OrthoDB" id="10464415at2759"/>
<organism evidence="2 3">
    <name type="scientific">Hyalella azteca</name>
    <name type="common">Amphipod</name>
    <dbReference type="NCBI Taxonomy" id="294128"/>
    <lineage>
        <taxon>Eukaryota</taxon>
        <taxon>Metazoa</taxon>
        <taxon>Ecdysozoa</taxon>
        <taxon>Arthropoda</taxon>
        <taxon>Crustacea</taxon>
        <taxon>Multicrustacea</taxon>
        <taxon>Malacostraca</taxon>
        <taxon>Eumalacostraca</taxon>
        <taxon>Peracarida</taxon>
        <taxon>Amphipoda</taxon>
        <taxon>Senticaudata</taxon>
        <taxon>Talitrida</taxon>
        <taxon>Talitroidea</taxon>
        <taxon>Hyalellidae</taxon>
        <taxon>Hyalella</taxon>
    </lineage>
</organism>
<accession>A0A8B7PM45</accession>
<keyword evidence="1" id="KW-0175">Coiled coil</keyword>
<name>A0A8B7PM45_HYAAZ</name>
<dbReference type="AlphaFoldDB" id="A0A8B7PM45"/>
<evidence type="ECO:0000313" key="2">
    <source>
        <dbReference type="Proteomes" id="UP000694843"/>
    </source>
</evidence>
<gene>
    <name evidence="3" type="primary">LOC108682586</name>
</gene>
<dbReference type="GeneID" id="108682586"/>
<dbReference type="RefSeq" id="XP_018027269.1">
    <property type="nucleotide sequence ID" value="XM_018171780.1"/>
</dbReference>
<proteinExistence type="predicted"/>
<keyword evidence="2" id="KW-1185">Reference proteome</keyword>
<feature type="coiled-coil region" evidence="1">
    <location>
        <begin position="79"/>
        <end position="107"/>
    </location>
</feature>
<reference evidence="3" key="1">
    <citation type="submission" date="2025-08" db="UniProtKB">
        <authorList>
            <consortium name="RefSeq"/>
        </authorList>
    </citation>
    <scope>IDENTIFICATION</scope>
    <source>
        <tissue evidence="3">Whole organism</tissue>
    </source>
</reference>
<protein>
    <submittedName>
        <fullName evidence="3">Uncharacterized protein LOC108682586</fullName>
    </submittedName>
</protein>
<evidence type="ECO:0000256" key="1">
    <source>
        <dbReference type="SAM" id="Coils"/>
    </source>
</evidence>